<protein>
    <submittedName>
        <fullName evidence="13">Aste57867_11813 protein</fullName>
    </submittedName>
</protein>
<dbReference type="InterPro" id="IPR028088">
    <property type="entry name" value="Spt6_HTH_DNA-bd_dom"/>
</dbReference>
<dbReference type="InterPro" id="IPR010994">
    <property type="entry name" value="RuvA_2-like"/>
</dbReference>
<dbReference type="GO" id="GO:0042393">
    <property type="term" value="F:histone binding"/>
    <property type="evidence" value="ECO:0007669"/>
    <property type="project" value="TreeGrafter"/>
</dbReference>
<keyword evidence="3" id="KW-0804">Transcription</keyword>
<comment type="subcellular location">
    <subcellularLocation>
        <location evidence="1">Nucleus</location>
    </subcellularLocation>
</comment>
<feature type="domain" description="Spt6 SH2" evidence="7">
    <location>
        <begin position="1269"/>
        <end position="1448"/>
    </location>
</feature>
<feature type="domain" description="Tex-like central region" evidence="11">
    <location>
        <begin position="543"/>
        <end position="701"/>
    </location>
</feature>
<feature type="compositionally biased region" description="Acidic residues" evidence="5">
    <location>
        <begin position="128"/>
        <end position="139"/>
    </location>
</feature>
<dbReference type="EMBL" id="VJMH01005314">
    <property type="protein sequence ID" value="KAF0697503.1"/>
    <property type="molecule type" value="Genomic_DNA"/>
</dbReference>
<dbReference type="PANTHER" id="PTHR10145:SF6">
    <property type="entry name" value="TRANSCRIPTION ELONGATION FACTOR SPT6"/>
    <property type="match status" value="1"/>
</dbReference>
<dbReference type="InterPro" id="IPR012337">
    <property type="entry name" value="RNaseH-like_sf"/>
</dbReference>
<name>A0A485KVX6_9STRA</name>
<reference evidence="12" key="2">
    <citation type="submission" date="2019-06" db="EMBL/GenBank/DDBJ databases">
        <title>Genomics analysis of Aphanomyces spp. identifies a new class of oomycete effector associated with host adaptation.</title>
        <authorList>
            <person name="Gaulin E."/>
        </authorList>
    </citation>
    <scope>NUCLEOTIDE SEQUENCE</scope>
    <source>
        <strain evidence="12">CBS 578.67</strain>
    </source>
</reference>
<dbReference type="Gene3D" id="1.10.10.650">
    <property type="entry name" value="RuvA domain 2-like"/>
    <property type="match status" value="1"/>
</dbReference>
<dbReference type="Gene3D" id="1.10.10.2740">
    <property type="entry name" value="Spt6, Death-like domain"/>
    <property type="match status" value="1"/>
</dbReference>
<dbReference type="InterPro" id="IPR037027">
    <property type="entry name" value="YqgF/RNaseH-like_dom_sf"/>
</dbReference>
<keyword evidence="4" id="KW-0539">Nucleus</keyword>
<evidence type="ECO:0000259" key="6">
    <source>
        <dbReference type="Pfam" id="PF14632"/>
    </source>
</evidence>
<dbReference type="InterPro" id="IPR035019">
    <property type="entry name" value="Spt6_SH2_N"/>
</dbReference>
<evidence type="ECO:0000259" key="7">
    <source>
        <dbReference type="Pfam" id="PF14633"/>
    </source>
</evidence>
<feature type="region of interest" description="Disordered" evidence="5">
    <location>
        <begin position="1469"/>
        <end position="1552"/>
    </location>
</feature>
<feature type="domain" description="HHH" evidence="10">
    <location>
        <begin position="998"/>
        <end position="1027"/>
    </location>
</feature>
<dbReference type="Gene3D" id="1.10.150.850">
    <property type="entry name" value="Spt6, helix-hairpin-helix domain"/>
    <property type="match status" value="1"/>
</dbReference>
<dbReference type="SUPFAM" id="SSF47781">
    <property type="entry name" value="RuvA domain 2-like"/>
    <property type="match status" value="1"/>
</dbReference>
<feature type="compositionally biased region" description="Basic residues" evidence="5">
    <location>
        <begin position="24"/>
        <end position="41"/>
    </location>
</feature>
<dbReference type="InterPro" id="IPR036860">
    <property type="entry name" value="SH2_dom_sf"/>
</dbReference>
<dbReference type="CDD" id="cd09918">
    <property type="entry name" value="SH2_Nterm_SPT6_like"/>
    <property type="match status" value="1"/>
</dbReference>
<feature type="compositionally biased region" description="Acidic residues" evidence="5">
    <location>
        <begin position="212"/>
        <end position="230"/>
    </location>
</feature>
<dbReference type="InterPro" id="IPR032706">
    <property type="entry name" value="Spt6_HHH"/>
</dbReference>
<dbReference type="InterPro" id="IPR023319">
    <property type="entry name" value="Tex-like_HTH_dom_sf"/>
</dbReference>
<evidence type="ECO:0000313" key="14">
    <source>
        <dbReference type="Proteomes" id="UP000332933"/>
    </source>
</evidence>
<dbReference type="GO" id="GO:0140673">
    <property type="term" value="P:transcription elongation-coupled chromatin remodeling"/>
    <property type="evidence" value="ECO:0007669"/>
    <property type="project" value="InterPro"/>
</dbReference>
<dbReference type="CDD" id="cd09928">
    <property type="entry name" value="SH2_Cterm_SPT6_like"/>
    <property type="match status" value="1"/>
</dbReference>
<accession>A0A485KVX6</accession>
<dbReference type="PANTHER" id="PTHR10145">
    <property type="entry name" value="TRANSCRIPTION ELONGATION FACTOR SPT6"/>
    <property type="match status" value="1"/>
</dbReference>
<dbReference type="GO" id="GO:0034728">
    <property type="term" value="P:nucleosome organization"/>
    <property type="evidence" value="ECO:0007669"/>
    <property type="project" value="TreeGrafter"/>
</dbReference>
<dbReference type="InterPro" id="IPR017072">
    <property type="entry name" value="TF_Spt6"/>
</dbReference>
<gene>
    <name evidence="13" type="primary">Aste57867_11813</name>
    <name evidence="12" type="ORF">As57867_011768</name>
    <name evidence="13" type="ORF">ASTE57867_11813</name>
</gene>
<dbReference type="Gene3D" id="1.10.3500.10">
    <property type="entry name" value="Tex N-terminal region-like"/>
    <property type="match status" value="1"/>
</dbReference>
<dbReference type="Pfam" id="PF14632">
    <property type="entry name" value="SPT6_acidic"/>
    <property type="match status" value="1"/>
</dbReference>
<comment type="similarity">
    <text evidence="2">Belongs to the SPT6 family.</text>
</comment>
<feature type="domain" description="Spt6 acidic N-terminal" evidence="6">
    <location>
        <begin position="72"/>
        <end position="151"/>
    </location>
</feature>
<dbReference type="Pfam" id="PF17674">
    <property type="entry name" value="HHH_9"/>
    <property type="match status" value="1"/>
</dbReference>
<dbReference type="Pfam" id="PF22706">
    <property type="entry name" value="Tex_central_region"/>
    <property type="match status" value="1"/>
</dbReference>
<dbReference type="InterPro" id="IPR028083">
    <property type="entry name" value="Spt6_acidic_N_dom"/>
</dbReference>
<dbReference type="Gene3D" id="3.30.420.140">
    <property type="entry name" value="YqgF/RNase H-like domain"/>
    <property type="match status" value="1"/>
</dbReference>
<feature type="region of interest" description="Disordered" evidence="5">
    <location>
        <begin position="1"/>
        <end position="255"/>
    </location>
</feature>
<dbReference type="InterPro" id="IPR035018">
    <property type="entry name" value="Spt6_SH2_C"/>
</dbReference>
<dbReference type="InterPro" id="IPR023323">
    <property type="entry name" value="Tex-like_dom_sf"/>
</dbReference>
<proteinExistence type="inferred from homology"/>
<evidence type="ECO:0000259" key="10">
    <source>
        <dbReference type="Pfam" id="PF17674"/>
    </source>
</evidence>
<feature type="domain" description="Transcription elongation factor Spt6 helix-hairpin-helix motif" evidence="8">
    <location>
        <begin position="887"/>
        <end position="986"/>
    </location>
</feature>
<dbReference type="InterPro" id="IPR035420">
    <property type="entry name" value="Spt6_SH2"/>
</dbReference>
<dbReference type="SUPFAM" id="SSF158832">
    <property type="entry name" value="Tex N-terminal region-like"/>
    <property type="match status" value="1"/>
</dbReference>
<dbReference type="InterPro" id="IPR055179">
    <property type="entry name" value="Tex-like_central_region"/>
</dbReference>
<dbReference type="SUPFAM" id="SSF55550">
    <property type="entry name" value="SH2 domain"/>
    <property type="match status" value="1"/>
</dbReference>
<keyword evidence="14" id="KW-1185">Reference proteome</keyword>
<dbReference type="Proteomes" id="UP000332933">
    <property type="component" value="Unassembled WGS sequence"/>
</dbReference>
<sequence>MSDSEGDNSPAISDSEEEVVNETKKRKQPSKDGKSKKKKSRVMNDSDDESSKKKSKLVDDEASESDEDKVVDSSEEELDEDADAYEKDGFLVGDDEDDDEEDDEPRRRRKKKDKKEKKRSRLRHGRDNDDELDRDDLDLIQENLGIKKPRARAYSDDEDDDFISDDGGSPQRKKKSKGSVDKDLSKRMFGSDSEDDDDRGGGSSRRAQQDQYMDEQDYNSEEDFIVSDDDERGRGGRSKRPVKKRTQMGNLPQGPSLYQLDEAEELFGDTDAFLEATRGAVPATTGDSETEKHAMLLDKYEPSVLKEFHMTSTDAAIRERDEPERYQFIFRHRVFPDAEERAEEAEWMVDNVLKKLEAKDPTKHVARGDVVTAIDHVLRFYHDEKLEPAYVQRYCKEYWKQAGLHSDELYLIQDLDLKWDKLDRKRKALQKYIEKAVLANDTTESTTVRSCYQQVLRQTEDKGLVDISQAFSTLNVQDKPDKDKKRPGRRTLYQLCLKGGLKDLVSQFTVNAAILGGCLMGLVPDAQVQVPTPQVALAETLMPYLSVDFPSVNDVLKGARHVAATHLATDPNVRARMRELCLRHAVVFTDATLKGVDEIDEFHFCHGLQYIKEMPVSELLDKDLYMKLVKGEKEGVLTVHFQIEHQHLIEPLEVSYLDPKHSSDEWQSQRREIIREAVGAFLVPSLLEEIKAELLQSSQDVVLARCSRAMKDRLMVRPFESKDGLEPQIMGVFVDNTVDEPIANIVALDENGELADKALGRCKTAACLATLTGILTRFLEDHPKISAVVLNTSGGAKSMDVGELVDVVRNKIRRQAHNDPDYLHVTFLKDDVPRMFAKSKRAETEFPEEEDGIRSAIGLARYLRNPLSEMCAIWGSAPLQEPGRGKELLYLTVDPLQQMVNQEMLLRAYERVFIQVVNKVGIDINVAANYSHASYALQFVCGLGPVKAMALIEKIRIMGHVEKRQDLQKILSDKVVYKNCAGVLRIRERDALKEAALNPLDDTRIHPESYYMAVKMCGDANNNTTMDLWDPDQYSYAVEDTMFQSATAIKAATQKYHPEPFQRLHDAEIADSLADLDLPAYAQRLEMQQKGPKLHTLESIKQELRYPYFDTRQKYKDPMLEDLFFLLHGETRETLRVGMVVPCKLIKTAGDSNVIVELHSGIRAQLKKENLPTFITRDGNQYLRANGFPRGMQVNAKIMDIIPDGDRYVLSLACDDRSILTMTEECFNRRSIPSWTDVERVIDDSKSRYDKLVNKLPSVDKEKDWNNLKAVNGPVRKKRQIAHPAFKNVSMKQCLALMKEMHQGDVMLRPASKGSDHLNLTWKVTDNVLRHFDVEEKDKPTEGRLGAKLIVKKEEYDSIDELIARLIDPMNVYVEEITSHEKYKTGDVHAIGEELVEQKTANPQSVPWALHVYLRFPGCFSITYVARTTPRTFHFEVKPTGLRFFGELSCAVPITSLNKAIAFFKKSASNPPKRPVARAPSSQYSAAPPAPHGGGSSYNTAPPSYGSYPSRDRPTYDNRAPYQNPPPGGAYYDQNRNRNNFDQGRPRDDRRY</sequence>
<feature type="domain" description="Helix-turn-helix DNA-binding" evidence="9">
    <location>
        <begin position="338"/>
        <end position="435"/>
    </location>
</feature>
<evidence type="ECO:0000313" key="12">
    <source>
        <dbReference type="EMBL" id="KAF0697503.1"/>
    </source>
</evidence>
<dbReference type="Gene3D" id="3.30.505.10">
    <property type="entry name" value="SH2 domain"/>
    <property type="match status" value="2"/>
</dbReference>
<dbReference type="GO" id="GO:0003677">
    <property type="term" value="F:DNA binding"/>
    <property type="evidence" value="ECO:0007669"/>
    <property type="project" value="InterPro"/>
</dbReference>
<dbReference type="SUPFAM" id="SSF53098">
    <property type="entry name" value="Ribonuclease H-like"/>
    <property type="match status" value="1"/>
</dbReference>
<evidence type="ECO:0000259" key="9">
    <source>
        <dbReference type="Pfam" id="PF14641"/>
    </source>
</evidence>
<organism evidence="13 14">
    <name type="scientific">Aphanomyces stellatus</name>
    <dbReference type="NCBI Taxonomy" id="120398"/>
    <lineage>
        <taxon>Eukaryota</taxon>
        <taxon>Sar</taxon>
        <taxon>Stramenopiles</taxon>
        <taxon>Oomycota</taxon>
        <taxon>Saprolegniomycetes</taxon>
        <taxon>Saprolegniales</taxon>
        <taxon>Verrucalvaceae</taxon>
        <taxon>Aphanomyces</taxon>
    </lineage>
</organism>
<dbReference type="InterPro" id="IPR041692">
    <property type="entry name" value="HHH_9"/>
</dbReference>
<evidence type="ECO:0000256" key="5">
    <source>
        <dbReference type="SAM" id="MobiDB-lite"/>
    </source>
</evidence>
<feature type="compositionally biased region" description="Basic and acidic residues" evidence="5">
    <location>
        <begin position="49"/>
        <end position="59"/>
    </location>
</feature>
<dbReference type="Pfam" id="PF14633">
    <property type="entry name" value="SH2_2"/>
    <property type="match status" value="1"/>
</dbReference>
<dbReference type="Pfam" id="PF14641">
    <property type="entry name" value="HTH_44"/>
    <property type="match status" value="1"/>
</dbReference>
<evidence type="ECO:0000256" key="4">
    <source>
        <dbReference type="ARBA" id="ARBA00023242"/>
    </source>
</evidence>
<evidence type="ECO:0000256" key="3">
    <source>
        <dbReference type="ARBA" id="ARBA00023163"/>
    </source>
</evidence>
<dbReference type="GO" id="GO:0008023">
    <property type="term" value="C:transcription elongation factor complex"/>
    <property type="evidence" value="ECO:0007669"/>
    <property type="project" value="TreeGrafter"/>
</dbReference>
<dbReference type="InterPro" id="IPR042066">
    <property type="entry name" value="Spt6_death-like"/>
</dbReference>
<dbReference type="OrthoDB" id="995477at2759"/>
<feature type="compositionally biased region" description="Basic residues" evidence="5">
    <location>
        <begin position="107"/>
        <end position="124"/>
    </location>
</feature>
<evidence type="ECO:0000256" key="2">
    <source>
        <dbReference type="ARBA" id="ARBA00009253"/>
    </source>
</evidence>
<dbReference type="GO" id="GO:0031491">
    <property type="term" value="F:nucleosome binding"/>
    <property type="evidence" value="ECO:0007669"/>
    <property type="project" value="TreeGrafter"/>
</dbReference>
<dbReference type="Pfam" id="PF14635">
    <property type="entry name" value="HHH_7"/>
    <property type="match status" value="1"/>
</dbReference>
<evidence type="ECO:0000259" key="8">
    <source>
        <dbReference type="Pfam" id="PF14635"/>
    </source>
</evidence>
<reference evidence="13 14" key="1">
    <citation type="submission" date="2019-03" db="EMBL/GenBank/DDBJ databases">
        <authorList>
            <person name="Gaulin E."/>
            <person name="Dumas B."/>
        </authorList>
    </citation>
    <scope>NUCLEOTIDE SEQUENCE [LARGE SCALE GENOMIC DNA]</scope>
    <source>
        <strain evidence="13">CBS 568.67</strain>
    </source>
</reference>
<dbReference type="EMBL" id="CAADRA010005335">
    <property type="protein sequence ID" value="VFT88668.1"/>
    <property type="molecule type" value="Genomic_DNA"/>
</dbReference>
<evidence type="ECO:0000313" key="13">
    <source>
        <dbReference type="EMBL" id="VFT88668.1"/>
    </source>
</evidence>
<feature type="compositionally biased region" description="Basic residues" evidence="5">
    <location>
        <begin position="235"/>
        <end position="246"/>
    </location>
</feature>
<feature type="compositionally biased region" description="Acidic residues" evidence="5">
    <location>
        <begin position="60"/>
        <end position="83"/>
    </location>
</feature>
<evidence type="ECO:0000259" key="11">
    <source>
        <dbReference type="Pfam" id="PF22706"/>
    </source>
</evidence>
<evidence type="ECO:0000256" key="1">
    <source>
        <dbReference type="ARBA" id="ARBA00004123"/>
    </source>
</evidence>
<feature type="compositionally biased region" description="Acidic residues" evidence="5">
    <location>
        <begin position="93"/>
        <end position="103"/>
    </location>
</feature>